<keyword evidence="1" id="KW-0472">Membrane</keyword>
<feature type="transmembrane region" description="Helical" evidence="1">
    <location>
        <begin position="55"/>
        <end position="73"/>
    </location>
</feature>
<dbReference type="AlphaFoldDB" id="A0AAN9YSG1"/>
<evidence type="ECO:0000313" key="3">
    <source>
        <dbReference type="Proteomes" id="UP001320420"/>
    </source>
</evidence>
<evidence type="ECO:0000313" key="2">
    <source>
        <dbReference type="EMBL" id="KAK7752494.1"/>
    </source>
</evidence>
<dbReference type="EMBL" id="JAKJXP020000037">
    <property type="protein sequence ID" value="KAK7752494.1"/>
    <property type="molecule type" value="Genomic_DNA"/>
</dbReference>
<dbReference type="PANTHER" id="PTHR35395">
    <property type="entry name" value="DUF6536 DOMAIN-CONTAINING PROTEIN"/>
    <property type="match status" value="1"/>
</dbReference>
<keyword evidence="1" id="KW-0812">Transmembrane</keyword>
<reference evidence="2 3" key="1">
    <citation type="submission" date="2024-02" db="EMBL/GenBank/DDBJ databases">
        <title>De novo assembly and annotation of 12 fungi associated with fruit tree decline syndrome in Ontario, Canada.</title>
        <authorList>
            <person name="Sulman M."/>
            <person name="Ellouze W."/>
            <person name="Ilyukhin E."/>
        </authorList>
    </citation>
    <scope>NUCLEOTIDE SEQUENCE [LARGE SCALE GENOMIC DNA]</scope>
    <source>
        <strain evidence="2 3">M11/M66-122</strain>
    </source>
</reference>
<gene>
    <name evidence="2" type="ORF">SLS62_005462</name>
</gene>
<sequence>MITICVLNLTKALVMIFIWAWRKRQYPLQQELSKEHIYTLGDAVSSFMRINSPQLILSIMYIFINAMLSTFLVQREFSRMFLQRKPLRVSEPLGFQRASFFISLPLKYGIPLYGSSALMHWLISQSLFLARITALRPDGTADAKNSFSTCGASPIAVVIITWGVVDITDGVGKCAITTAAEFKKPEEGVLYR</sequence>
<organism evidence="2 3">
    <name type="scientific">Diatrype stigma</name>
    <dbReference type="NCBI Taxonomy" id="117547"/>
    <lineage>
        <taxon>Eukaryota</taxon>
        <taxon>Fungi</taxon>
        <taxon>Dikarya</taxon>
        <taxon>Ascomycota</taxon>
        <taxon>Pezizomycotina</taxon>
        <taxon>Sordariomycetes</taxon>
        <taxon>Xylariomycetidae</taxon>
        <taxon>Xylariales</taxon>
        <taxon>Diatrypaceae</taxon>
        <taxon>Diatrype</taxon>
    </lineage>
</organism>
<keyword evidence="3" id="KW-1185">Reference proteome</keyword>
<keyword evidence="1" id="KW-1133">Transmembrane helix</keyword>
<evidence type="ECO:0000256" key="1">
    <source>
        <dbReference type="SAM" id="Phobius"/>
    </source>
</evidence>
<name>A0AAN9YSG1_9PEZI</name>
<accession>A0AAN9YSG1</accession>
<comment type="caution">
    <text evidence="2">The sequence shown here is derived from an EMBL/GenBank/DDBJ whole genome shotgun (WGS) entry which is preliminary data.</text>
</comment>
<dbReference type="PANTHER" id="PTHR35395:SF1">
    <property type="entry name" value="DUF6536 DOMAIN-CONTAINING PROTEIN"/>
    <property type="match status" value="1"/>
</dbReference>
<protein>
    <submittedName>
        <fullName evidence="2">Uncharacterized protein</fullName>
    </submittedName>
</protein>
<proteinExistence type="predicted"/>
<dbReference type="Proteomes" id="UP001320420">
    <property type="component" value="Unassembled WGS sequence"/>
</dbReference>